<evidence type="ECO:0000256" key="1">
    <source>
        <dbReference type="ARBA" id="ARBA00009995"/>
    </source>
</evidence>
<dbReference type="Pfam" id="PF00201">
    <property type="entry name" value="UDPGT"/>
    <property type="match status" value="2"/>
</dbReference>
<dbReference type="InterPro" id="IPR002213">
    <property type="entry name" value="UDP_glucos_trans"/>
</dbReference>
<keyword evidence="2 4" id="KW-0328">Glycosyltransferase</keyword>
<evidence type="ECO:0000256" key="3">
    <source>
        <dbReference type="ARBA" id="ARBA00022679"/>
    </source>
</evidence>
<dbReference type="AlphaFoldDB" id="A0A8S1DTD5"/>
<dbReference type="OrthoDB" id="5835829at2759"/>
<comment type="similarity">
    <text evidence="1 4">Belongs to the UDP-glycosyltransferase family.</text>
</comment>
<dbReference type="FunFam" id="3.40.50.2000:FF:000050">
    <property type="entry name" value="UDP-glucuronosyltransferase"/>
    <property type="match status" value="1"/>
</dbReference>
<keyword evidence="3 4" id="KW-0808">Transferase</keyword>
<organism evidence="5 6">
    <name type="scientific">Cloeon dipterum</name>
    <dbReference type="NCBI Taxonomy" id="197152"/>
    <lineage>
        <taxon>Eukaryota</taxon>
        <taxon>Metazoa</taxon>
        <taxon>Ecdysozoa</taxon>
        <taxon>Arthropoda</taxon>
        <taxon>Hexapoda</taxon>
        <taxon>Insecta</taxon>
        <taxon>Pterygota</taxon>
        <taxon>Palaeoptera</taxon>
        <taxon>Ephemeroptera</taxon>
        <taxon>Pisciforma</taxon>
        <taxon>Baetidae</taxon>
        <taxon>Cloeon</taxon>
    </lineage>
</organism>
<dbReference type="PANTHER" id="PTHR48043:SF159">
    <property type="entry name" value="EG:EG0003.4 PROTEIN-RELATED"/>
    <property type="match status" value="1"/>
</dbReference>
<dbReference type="InterPro" id="IPR035595">
    <property type="entry name" value="UDP_glycos_trans_CS"/>
</dbReference>
<evidence type="ECO:0008006" key="7">
    <source>
        <dbReference type="Google" id="ProtNLM"/>
    </source>
</evidence>
<gene>
    <name evidence="5" type="ORF">CLODIP_2_CD11884</name>
</gene>
<name>A0A8S1DTD5_9INSE</name>
<dbReference type="PANTHER" id="PTHR48043">
    <property type="entry name" value="EG:EG0003.4 PROTEIN-RELATED"/>
    <property type="match status" value="1"/>
</dbReference>
<dbReference type="Gene3D" id="3.40.50.2000">
    <property type="entry name" value="Glycogen Phosphorylase B"/>
    <property type="match status" value="1"/>
</dbReference>
<dbReference type="PROSITE" id="PS00375">
    <property type="entry name" value="UDPGT"/>
    <property type="match status" value="1"/>
</dbReference>
<dbReference type="EMBL" id="CADEPI010000299">
    <property type="protein sequence ID" value="CAB3383174.1"/>
    <property type="molecule type" value="Genomic_DNA"/>
</dbReference>
<comment type="caution">
    <text evidence="5">The sequence shown here is derived from an EMBL/GenBank/DDBJ whole genome shotgun (WGS) entry which is preliminary data.</text>
</comment>
<dbReference type="CDD" id="cd03784">
    <property type="entry name" value="GT1_Gtf-like"/>
    <property type="match status" value="1"/>
</dbReference>
<keyword evidence="6" id="KW-1185">Reference proteome</keyword>
<dbReference type="InterPro" id="IPR050271">
    <property type="entry name" value="UDP-glycosyltransferase"/>
</dbReference>
<evidence type="ECO:0000256" key="2">
    <source>
        <dbReference type="ARBA" id="ARBA00022676"/>
    </source>
</evidence>
<evidence type="ECO:0000256" key="4">
    <source>
        <dbReference type="RuleBase" id="RU003718"/>
    </source>
</evidence>
<protein>
    <recommendedName>
        <fullName evidence="7">UDP-glycosyltransferases domain-containing protein</fullName>
    </recommendedName>
</protein>
<dbReference type="Proteomes" id="UP000494165">
    <property type="component" value="Unassembled WGS sequence"/>
</dbReference>
<accession>A0A8S1DTD5</accession>
<reference evidence="5 6" key="1">
    <citation type="submission" date="2020-04" db="EMBL/GenBank/DDBJ databases">
        <authorList>
            <person name="Alioto T."/>
            <person name="Alioto T."/>
            <person name="Gomez Garrido J."/>
        </authorList>
    </citation>
    <scope>NUCLEOTIDE SEQUENCE [LARGE SCALE GENOMIC DNA]</scope>
</reference>
<evidence type="ECO:0000313" key="5">
    <source>
        <dbReference type="EMBL" id="CAB3383174.1"/>
    </source>
</evidence>
<dbReference type="SUPFAM" id="SSF53756">
    <property type="entry name" value="UDP-Glycosyltransferase/glycogen phosphorylase"/>
    <property type="match status" value="1"/>
</dbReference>
<sequence length="576" mass="65016">MLVSLRMSLGTALNQSNSTELKMRITTVLLPVLAAIIAPVQNARILGVFPFPGRSHMITFSALTEALAERGHELVVVSTYPSKNPPGNYTDINTYPDLKEMYNEIMNNDQIYNFEDIPTFLLPHIFYWTEGIRAVKLTFKNKDVKKLLKDDRGFDLVISEDFACDAVFAFSYYLKAPLILISSFGGFHWQNYAFGNPYNPSYAVNNLLEYGAKKNFQQRLMNTLFTWYWDIASEIFYYPAQERLKEEFFGPGLPSLKELRKSASLGFVNNHFSLSYPRPLVPAIVEVGGMHVKAPKENLPEKAELMPESMRKALLDAFAQIPQRVLWKYESEELPGKPDNVMISPWVPQMEVLAHPNVKLFITHGGLLSGQEAMYNGLPVVGIPVFGDQKMNVQRSVDLGYGVMLSLKNITKESVLQAINKGLHCPKIRAEIKRRQKVFLDQPESPLERAVFWTEYVIRHEGAAHLRSAALDLKCAQESKRTSVTKLRKNRKRIKAHIWRPQSHRRSLQPARKSTAEQQLCFSSIDGHQPDMTSRPAEKAFLPAAILSADGGKSKTGLIGSATPLSLRLIELFVSG</sequence>
<proteinExistence type="inferred from homology"/>
<dbReference type="GO" id="GO:0008194">
    <property type="term" value="F:UDP-glycosyltransferase activity"/>
    <property type="evidence" value="ECO:0007669"/>
    <property type="project" value="InterPro"/>
</dbReference>
<evidence type="ECO:0000313" key="6">
    <source>
        <dbReference type="Proteomes" id="UP000494165"/>
    </source>
</evidence>